<sequence length="488" mass="55459">MTLRQWKNILYFDLDRKKNLGNQIEEGITREIENGRLRAGMLLPGYRELAAYLGVSRNTIALVYAELGSKGILKSVKRKGTFVAEAMLNKNSLPKKIEHPKGCSFPFNNFTGDIINTEVPPGHWRIKVDDGYPDPKLAPSGRFVATYKQMAFRTTRQKKAEYNSGNSFKQLTSETCRWLQSRRSLNMDDRNLCLIISSRMALYMVAQVLLQKGDIVVVEEPGAAICWQTFQRAGAELFPIIVDNEGIRTDILERELQNKKIKAVYVTPGCQYPTTVTLSKPRRDHLLKLSEQYGFAIIETDNDHEFYYSPTITLPLATKNIEGNVIYIGNLSRMMAPLNLICCVAGPAAFIKSLSLLFYSIYQRADAVLELTVADMMRTDVIGRAARSSQRAYEKKRNNMASYIEKYLRPYVSYNLPDGGLSFWLTFDKKSNIENLRKRLSEQNIWLPPTNLVAYESISPNALRIGYASLSRSEAENTIIAIADYFKK</sequence>
<keyword evidence="4" id="KW-0238">DNA-binding</keyword>
<dbReference type="GO" id="GO:0030170">
    <property type="term" value="F:pyridoxal phosphate binding"/>
    <property type="evidence" value="ECO:0007669"/>
    <property type="project" value="InterPro"/>
</dbReference>
<keyword evidence="5" id="KW-0804">Transcription</keyword>
<organism evidence="7 8">
    <name type="scientific">Chitinophaga silvisoli</name>
    <dbReference type="NCBI Taxonomy" id="2291814"/>
    <lineage>
        <taxon>Bacteria</taxon>
        <taxon>Pseudomonadati</taxon>
        <taxon>Bacteroidota</taxon>
        <taxon>Chitinophagia</taxon>
        <taxon>Chitinophagales</taxon>
        <taxon>Chitinophagaceae</taxon>
        <taxon>Chitinophaga</taxon>
    </lineage>
</organism>
<keyword evidence="8" id="KW-1185">Reference proteome</keyword>
<accession>A0A3E1PAD0</accession>
<dbReference type="EMBL" id="QTJV01000001">
    <property type="protein sequence ID" value="RFM37050.1"/>
    <property type="molecule type" value="Genomic_DNA"/>
</dbReference>
<dbReference type="GO" id="GO:0003700">
    <property type="term" value="F:DNA-binding transcription factor activity"/>
    <property type="evidence" value="ECO:0007669"/>
    <property type="project" value="InterPro"/>
</dbReference>
<dbReference type="PANTHER" id="PTHR46577">
    <property type="entry name" value="HTH-TYPE TRANSCRIPTIONAL REGULATORY PROTEIN GABR"/>
    <property type="match status" value="1"/>
</dbReference>
<dbReference type="Gene3D" id="1.10.10.10">
    <property type="entry name" value="Winged helix-like DNA-binding domain superfamily/Winged helix DNA-binding domain"/>
    <property type="match status" value="1"/>
</dbReference>
<dbReference type="CDD" id="cd07377">
    <property type="entry name" value="WHTH_GntR"/>
    <property type="match status" value="1"/>
</dbReference>
<comment type="caution">
    <text evidence="7">The sequence shown here is derived from an EMBL/GenBank/DDBJ whole genome shotgun (WGS) entry which is preliminary data.</text>
</comment>
<dbReference type="Pfam" id="PF00392">
    <property type="entry name" value="GntR"/>
    <property type="match status" value="1"/>
</dbReference>
<dbReference type="RefSeq" id="WP_116852370.1">
    <property type="nucleotide sequence ID" value="NZ_QTJV01000001.1"/>
</dbReference>
<evidence type="ECO:0000259" key="6">
    <source>
        <dbReference type="SMART" id="SM00345"/>
    </source>
</evidence>
<dbReference type="PANTHER" id="PTHR46577:SF1">
    <property type="entry name" value="HTH-TYPE TRANSCRIPTIONAL REGULATORY PROTEIN GABR"/>
    <property type="match status" value="1"/>
</dbReference>
<dbReference type="InterPro" id="IPR015421">
    <property type="entry name" value="PyrdxlP-dep_Trfase_major"/>
</dbReference>
<dbReference type="SUPFAM" id="SSF46785">
    <property type="entry name" value="Winged helix' DNA-binding domain"/>
    <property type="match status" value="1"/>
</dbReference>
<evidence type="ECO:0000256" key="4">
    <source>
        <dbReference type="ARBA" id="ARBA00023125"/>
    </source>
</evidence>
<evidence type="ECO:0000313" key="8">
    <source>
        <dbReference type="Proteomes" id="UP000261174"/>
    </source>
</evidence>
<keyword evidence="3" id="KW-0805">Transcription regulation</keyword>
<evidence type="ECO:0000256" key="3">
    <source>
        <dbReference type="ARBA" id="ARBA00023015"/>
    </source>
</evidence>
<dbReference type="SUPFAM" id="SSF53383">
    <property type="entry name" value="PLP-dependent transferases"/>
    <property type="match status" value="1"/>
</dbReference>
<name>A0A3E1PAD0_9BACT</name>
<dbReference type="AlphaFoldDB" id="A0A3E1PAD0"/>
<dbReference type="OrthoDB" id="594134at2"/>
<keyword evidence="7" id="KW-0032">Aminotransferase</keyword>
<dbReference type="Gene3D" id="3.40.640.10">
    <property type="entry name" value="Type I PLP-dependent aspartate aminotransferase-like (Major domain)"/>
    <property type="match status" value="1"/>
</dbReference>
<dbReference type="InterPro" id="IPR015424">
    <property type="entry name" value="PyrdxlP-dep_Trfase"/>
</dbReference>
<evidence type="ECO:0000256" key="2">
    <source>
        <dbReference type="ARBA" id="ARBA00022898"/>
    </source>
</evidence>
<gene>
    <name evidence="7" type="ORF">DXN04_06005</name>
</gene>
<dbReference type="InterPro" id="IPR036390">
    <property type="entry name" value="WH_DNA-bd_sf"/>
</dbReference>
<evidence type="ECO:0000313" key="7">
    <source>
        <dbReference type="EMBL" id="RFM37050.1"/>
    </source>
</evidence>
<proteinExistence type="inferred from homology"/>
<dbReference type="Pfam" id="PF00155">
    <property type="entry name" value="Aminotran_1_2"/>
    <property type="match status" value="1"/>
</dbReference>
<evidence type="ECO:0000256" key="5">
    <source>
        <dbReference type="ARBA" id="ARBA00023163"/>
    </source>
</evidence>
<keyword evidence="2" id="KW-0663">Pyridoxal phosphate</keyword>
<dbReference type="InterPro" id="IPR051446">
    <property type="entry name" value="HTH_trans_reg/aminotransferase"/>
</dbReference>
<comment type="similarity">
    <text evidence="1">In the C-terminal section; belongs to the class-I pyridoxal-phosphate-dependent aminotransferase family.</text>
</comment>
<dbReference type="InterPro" id="IPR004839">
    <property type="entry name" value="Aminotransferase_I/II_large"/>
</dbReference>
<evidence type="ECO:0000256" key="1">
    <source>
        <dbReference type="ARBA" id="ARBA00005384"/>
    </source>
</evidence>
<dbReference type="InterPro" id="IPR036388">
    <property type="entry name" value="WH-like_DNA-bd_sf"/>
</dbReference>
<protein>
    <submittedName>
        <fullName evidence="7">PLP-dependent aminotransferase family protein</fullName>
    </submittedName>
</protein>
<dbReference type="Proteomes" id="UP000261174">
    <property type="component" value="Unassembled WGS sequence"/>
</dbReference>
<reference evidence="7 8" key="1">
    <citation type="submission" date="2018-08" db="EMBL/GenBank/DDBJ databases">
        <title>Chitinophaga sp. K20C18050901, a novel bacterium isolated from forest soil.</title>
        <authorList>
            <person name="Wang C."/>
        </authorList>
    </citation>
    <scope>NUCLEOTIDE SEQUENCE [LARGE SCALE GENOMIC DNA]</scope>
    <source>
        <strain evidence="7 8">K20C18050901</strain>
    </source>
</reference>
<dbReference type="InterPro" id="IPR000524">
    <property type="entry name" value="Tscrpt_reg_HTH_GntR"/>
</dbReference>
<feature type="domain" description="HTH gntR-type" evidence="6">
    <location>
        <begin position="24"/>
        <end position="83"/>
    </location>
</feature>
<dbReference type="GO" id="GO:0008483">
    <property type="term" value="F:transaminase activity"/>
    <property type="evidence" value="ECO:0007669"/>
    <property type="project" value="UniProtKB-KW"/>
</dbReference>
<dbReference type="CDD" id="cd00609">
    <property type="entry name" value="AAT_like"/>
    <property type="match status" value="1"/>
</dbReference>
<dbReference type="SMART" id="SM00345">
    <property type="entry name" value="HTH_GNTR"/>
    <property type="match status" value="1"/>
</dbReference>
<keyword evidence="7" id="KW-0808">Transferase</keyword>
<dbReference type="GO" id="GO:0003677">
    <property type="term" value="F:DNA binding"/>
    <property type="evidence" value="ECO:0007669"/>
    <property type="project" value="UniProtKB-KW"/>
</dbReference>